<keyword evidence="3 8" id="KW-0132">Cell division</keyword>
<reference evidence="10 11" key="1">
    <citation type="submission" date="2019-06" db="EMBL/GenBank/DDBJ databases">
        <title>Nitrosomonas stercoris KYUHI-S whole genome shotgun sequence.</title>
        <authorList>
            <person name="Nakagawa T."/>
            <person name="Tsuchiya Y."/>
            <person name="Takahashi R."/>
        </authorList>
    </citation>
    <scope>NUCLEOTIDE SEQUENCE [LARGE SCALE GENOMIC DNA]</scope>
    <source>
        <strain evidence="10 11">KYUHI-S</strain>
    </source>
</reference>
<evidence type="ECO:0000256" key="4">
    <source>
        <dbReference type="ARBA" id="ARBA00022692"/>
    </source>
</evidence>
<name>A0A4Y1YR48_9PROT</name>
<dbReference type="NCBIfam" id="TIGR02209">
    <property type="entry name" value="ftsL_broad"/>
    <property type="match status" value="1"/>
</dbReference>
<dbReference type="KEGG" id="nst:Nstercoris_00731"/>
<dbReference type="Pfam" id="PF04999">
    <property type="entry name" value="FtsL"/>
    <property type="match status" value="1"/>
</dbReference>
<dbReference type="GO" id="GO:0005886">
    <property type="term" value="C:plasma membrane"/>
    <property type="evidence" value="ECO:0007669"/>
    <property type="project" value="UniProtKB-SubCell"/>
</dbReference>
<comment type="similarity">
    <text evidence="8">Belongs to the FtsL family.</text>
</comment>
<keyword evidence="6 8" id="KW-0472">Membrane</keyword>
<evidence type="ECO:0000256" key="6">
    <source>
        <dbReference type="ARBA" id="ARBA00023136"/>
    </source>
</evidence>
<dbReference type="GO" id="GO:0032153">
    <property type="term" value="C:cell division site"/>
    <property type="evidence" value="ECO:0007669"/>
    <property type="project" value="UniProtKB-UniRule"/>
</dbReference>
<dbReference type="PANTHER" id="PTHR37479">
    <property type="entry name" value="CELL DIVISION PROTEIN FTSL"/>
    <property type="match status" value="1"/>
</dbReference>
<accession>A0A4Y1YR48</accession>
<proteinExistence type="inferred from homology"/>
<keyword evidence="5 8" id="KW-1133">Transmembrane helix</keyword>
<evidence type="ECO:0000313" key="10">
    <source>
        <dbReference type="EMBL" id="BBL34495.1"/>
    </source>
</evidence>
<keyword evidence="4 8" id="KW-0812">Transmembrane</keyword>
<evidence type="ECO:0000256" key="7">
    <source>
        <dbReference type="ARBA" id="ARBA00023306"/>
    </source>
</evidence>
<keyword evidence="2 8" id="KW-1003">Cell membrane</keyword>
<comment type="function">
    <text evidence="8">Essential cell division protein. May link together the upstream cell division proteins, which are predominantly cytoplasmic, with the downstream cell division proteins, which are predominantly periplasmic.</text>
</comment>
<evidence type="ECO:0000256" key="1">
    <source>
        <dbReference type="ARBA" id="ARBA00004401"/>
    </source>
</evidence>
<gene>
    <name evidence="8" type="primary">ftsL</name>
    <name evidence="10" type="ORF">Nstercoris_00731</name>
</gene>
<dbReference type="GO" id="GO:0043093">
    <property type="term" value="P:FtsZ-dependent cytokinesis"/>
    <property type="evidence" value="ECO:0007669"/>
    <property type="project" value="UniProtKB-UniRule"/>
</dbReference>
<dbReference type="PANTHER" id="PTHR37479:SF1">
    <property type="entry name" value="CELL DIVISION PROTEIN FTSL"/>
    <property type="match status" value="1"/>
</dbReference>
<evidence type="ECO:0000256" key="9">
    <source>
        <dbReference type="NCBIfam" id="TIGR02209"/>
    </source>
</evidence>
<sequence>MIRLNIFLFVMLMICGLSIVTARHEARKLFMEQEREQRLTEQLGNEWSQLQLEQSTLATSARIEKIAREELDMVAPSLSGNVLAIRPDYDEYN</sequence>
<dbReference type="EMBL" id="AP019755">
    <property type="protein sequence ID" value="BBL34495.1"/>
    <property type="molecule type" value="Genomic_DNA"/>
</dbReference>
<dbReference type="Proteomes" id="UP000316473">
    <property type="component" value="Chromosome"/>
</dbReference>
<keyword evidence="11" id="KW-1185">Reference proteome</keyword>
<comment type="subcellular location">
    <subcellularLocation>
        <location evidence="8">Cell inner membrane</location>
        <topology evidence="8">Single-pass type II membrane protein</topology>
    </subcellularLocation>
    <subcellularLocation>
        <location evidence="1">Cell membrane</location>
        <topology evidence="1">Single-pass type II membrane protein</topology>
    </subcellularLocation>
    <text evidence="8">Localizes to the division septum where it forms a ring structure.</text>
</comment>
<evidence type="ECO:0000256" key="2">
    <source>
        <dbReference type="ARBA" id="ARBA00022475"/>
    </source>
</evidence>
<dbReference type="HAMAP" id="MF_00910">
    <property type="entry name" value="FtsL"/>
    <property type="match status" value="1"/>
</dbReference>
<dbReference type="InterPro" id="IPR011922">
    <property type="entry name" value="Cell_div_FtsL"/>
</dbReference>
<evidence type="ECO:0000256" key="3">
    <source>
        <dbReference type="ARBA" id="ARBA00022618"/>
    </source>
</evidence>
<evidence type="ECO:0000256" key="8">
    <source>
        <dbReference type="HAMAP-Rule" id="MF_00910"/>
    </source>
</evidence>
<organism evidence="10 11">
    <name type="scientific">Nitrosomonas stercoris</name>
    <dbReference type="NCBI Taxonomy" id="1444684"/>
    <lineage>
        <taxon>Bacteria</taxon>
        <taxon>Pseudomonadati</taxon>
        <taxon>Pseudomonadota</taxon>
        <taxon>Betaproteobacteria</taxon>
        <taxon>Nitrosomonadales</taxon>
        <taxon>Nitrosomonadaceae</taxon>
        <taxon>Nitrosomonas</taxon>
    </lineage>
</organism>
<dbReference type="AlphaFoldDB" id="A0A4Y1YR48"/>
<protein>
    <recommendedName>
        <fullName evidence="8 9">Cell division protein FtsL</fullName>
    </recommendedName>
</protein>
<keyword evidence="7 8" id="KW-0131">Cell cycle</keyword>
<evidence type="ECO:0000313" key="11">
    <source>
        <dbReference type="Proteomes" id="UP000316473"/>
    </source>
</evidence>
<comment type="subunit">
    <text evidence="8">Part of a complex composed of FtsB, FtsL and FtsQ.</text>
</comment>
<evidence type="ECO:0000256" key="5">
    <source>
        <dbReference type="ARBA" id="ARBA00022989"/>
    </source>
</evidence>
<keyword evidence="8" id="KW-0997">Cell inner membrane</keyword>